<evidence type="ECO:0000313" key="3">
    <source>
        <dbReference type="Proteomes" id="UP001139516"/>
    </source>
</evidence>
<name>A0A9X1Y3N7_9PROT</name>
<dbReference type="RefSeq" id="WP_248665523.1">
    <property type="nucleotide sequence ID" value="NZ_JALPRX010000009.1"/>
</dbReference>
<comment type="caution">
    <text evidence="2">The sequence shown here is derived from an EMBL/GenBank/DDBJ whole genome shotgun (WGS) entry which is preliminary data.</text>
</comment>
<evidence type="ECO:0000313" key="2">
    <source>
        <dbReference type="EMBL" id="MCK8783399.1"/>
    </source>
</evidence>
<gene>
    <name evidence="2" type="ORF">M0638_03245</name>
</gene>
<proteinExistence type="predicted"/>
<dbReference type="Pfam" id="PF19935">
    <property type="entry name" value="DUF6398"/>
    <property type="match status" value="1"/>
</dbReference>
<protein>
    <submittedName>
        <fullName evidence="2">DUF6398 domain-containing protein</fullName>
    </submittedName>
</protein>
<keyword evidence="3" id="KW-1185">Reference proteome</keyword>
<dbReference type="InterPro" id="IPR045651">
    <property type="entry name" value="DUF6398"/>
</dbReference>
<reference evidence="2" key="1">
    <citation type="submission" date="2022-04" db="EMBL/GenBank/DDBJ databases">
        <title>Roseomonas acroporae sp. nov., isolated from coral Acropora digitifera.</title>
        <authorList>
            <person name="Sun H."/>
        </authorList>
    </citation>
    <scope>NUCLEOTIDE SEQUENCE</scope>
    <source>
        <strain evidence="2">NAR14</strain>
    </source>
</reference>
<feature type="domain" description="DUF6398" evidence="1">
    <location>
        <begin position="20"/>
        <end position="123"/>
    </location>
</feature>
<dbReference type="AlphaFoldDB" id="A0A9X1Y3N7"/>
<dbReference type="Proteomes" id="UP001139516">
    <property type="component" value="Unassembled WGS sequence"/>
</dbReference>
<sequence length="171" mass="18749">MPVSRSGTVPKAMQPRYEAVVAQTDAFCRDHLDEEYRDLARAMAAALARKRPSPLASGQARGWACGIIHALGQINFLSDKASRPSMTMAEVAAGFGVGQSTASARAKVITQALRTGRMDPTWMRRDLVDRNPLVWMAEVNGMLVDLRAMPREVQRIAHEKGMIPYVPADEG</sequence>
<evidence type="ECO:0000259" key="1">
    <source>
        <dbReference type="Pfam" id="PF19935"/>
    </source>
</evidence>
<dbReference type="EMBL" id="JALPRX010000009">
    <property type="protein sequence ID" value="MCK8783399.1"/>
    <property type="molecule type" value="Genomic_DNA"/>
</dbReference>
<organism evidence="2 3">
    <name type="scientific">Roseomonas acroporae</name>
    <dbReference type="NCBI Taxonomy" id="2937791"/>
    <lineage>
        <taxon>Bacteria</taxon>
        <taxon>Pseudomonadati</taxon>
        <taxon>Pseudomonadota</taxon>
        <taxon>Alphaproteobacteria</taxon>
        <taxon>Acetobacterales</taxon>
        <taxon>Roseomonadaceae</taxon>
        <taxon>Roseomonas</taxon>
    </lineage>
</organism>
<accession>A0A9X1Y3N7</accession>